<reference evidence="3" key="1">
    <citation type="submission" date="2023-03" db="EMBL/GenBank/DDBJ databases">
        <title>Massive genome expansion in bonnet fungi (Mycena s.s.) driven by repeated elements and novel gene families across ecological guilds.</title>
        <authorList>
            <consortium name="Lawrence Berkeley National Laboratory"/>
            <person name="Harder C.B."/>
            <person name="Miyauchi S."/>
            <person name="Viragh M."/>
            <person name="Kuo A."/>
            <person name="Thoen E."/>
            <person name="Andreopoulos B."/>
            <person name="Lu D."/>
            <person name="Skrede I."/>
            <person name="Drula E."/>
            <person name="Henrissat B."/>
            <person name="Morin E."/>
            <person name="Kohler A."/>
            <person name="Barry K."/>
            <person name="LaButti K."/>
            <person name="Morin E."/>
            <person name="Salamov A."/>
            <person name="Lipzen A."/>
            <person name="Mereny Z."/>
            <person name="Hegedus B."/>
            <person name="Baldrian P."/>
            <person name="Stursova M."/>
            <person name="Weitz H."/>
            <person name="Taylor A."/>
            <person name="Grigoriev I.V."/>
            <person name="Nagy L.G."/>
            <person name="Martin F."/>
            <person name="Kauserud H."/>
        </authorList>
    </citation>
    <scope>NUCLEOTIDE SEQUENCE</scope>
    <source>
        <strain evidence="3">9284</strain>
    </source>
</reference>
<evidence type="ECO:0000256" key="1">
    <source>
        <dbReference type="SAM" id="MobiDB-lite"/>
    </source>
</evidence>
<feature type="region of interest" description="Disordered" evidence="1">
    <location>
        <begin position="1"/>
        <end position="33"/>
    </location>
</feature>
<keyword evidence="2" id="KW-0472">Membrane</keyword>
<name>A0AAD7BX90_9AGAR</name>
<keyword evidence="2" id="KW-1133">Transmembrane helix</keyword>
<dbReference type="EMBL" id="JARKIF010000008">
    <property type="protein sequence ID" value="KAJ7632802.1"/>
    <property type="molecule type" value="Genomic_DNA"/>
</dbReference>
<accession>A0AAD7BX90</accession>
<evidence type="ECO:0000313" key="4">
    <source>
        <dbReference type="Proteomes" id="UP001221142"/>
    </source>
</evidence>
<sequence length="164" mass="17548">MSAAVQDSTTSVVPFTSASDSPDVPELAAASETPHHQNGERIALAVVSTICIISLLVGLALVYRWRKRRIARRGVVSYAPIPLESSQALLPMQQGSIRSLPTLTMRHSNSSVVSVPSFIYDPGPQSAVSPAVESSDLFHGGYSPVAPLSNFARLVPMRRPDGRL</sequence>
<gene>
    <name evidence="3" type="ORF">FB45DRAFT_913543</name>
</gene>
<organism evidence="3 4">
    <name type="scientific">Roridomyces roridus</name>
    <dbReference type="NCBI Taxonomy" id="1738132"/>
    <lineage>
        <taxon>Eukaryota</taxon>
        <taxon>Fungi</taxon>
        <taxon>Dikarya</taxon>
        <taxon>Basidiomycota</taxon>
        <taxon>Agaricomycotina</taxon>
        <taxon>Agaricomycetes</taxon>
        <taxon>Agaricomycetidae</taxon>
        <taxon>Agaricales</taxon>
        <taxon>Marasmiineae</taxon>
        <taxon>Mycenaceae</taxon>
        <taxon>Roridomyces</taxon>
    </lineage>
</organism>
<keyword evidence="4" id="KW-1185">Reference proteome</keyword>
<comment type="caution">
    <text evidence="3">The sequence shown here is derived from an EMBL/GenBank/DDBJ whole genome shotgun (WGS) entry which is preliminary data.</text>
</comment>
<proteinExistence type="predicted"/>
<feature type="transmembrane region" description="Helical" evidence="2">
    <location>
        <begin position="42"/>
        <end position="63"/>
    </location>
</feature>
<dbReference type="AlphaFoldDB" id="A0AAD7BX90"/>
<evidence type="ECO:0000313" key="3">
    <source>
        <dbReference type="EMBL" id="KAJ7632802.1"/>
    </source>
</evidence>
<protein>
    <submittedName>
        <fullName evidence="3">Uncharacterized protein</fullName>
    </submittedName>
</protein>
<evidence type="ECO:0000256" key="2">
    <source>
        <dbReference type="SAM" id="Phobius"/>
    </source>
</evidence>
<keyword evidence="2" id="KW-0812">Transmembrane</keyword>
<feature type="compositionally biased region" description="Polar residues" evidence="1">
    <location>
        <begin position="1"/>
        <end position="20"/>
    </location>
</feature>
<dbReference type="Proteomes" id="UP001221142">
    <property type="component" value="Unassembled WGS sequence"/>
</dbReference>